<reference evidence="10 11" key="1">
    <citation type="submission" date="2024-04" db="EMBL/GenBank/DDBJ databases">
        <title>Genome assembly C_amara_ONT_v2.</title>
        <authorList>
            <person name="Yant L."/>
            <person name="Moore C."/>
            <person name="Slenker M."/>
        </authorList>
    </citation>
    <scope>NUCLEOTIDE SEQUENCE [LARGE SCALE GENOMIC DNA]</scope>
    <source>
        <tissue evidence="10">Leaf</tissue>
    </source>
</reference>
<dbReference type="Pfam" id="PF03083">
    <property type="entry name" value="MtN3_slv"/>
    <property type="match status" value="2"/>
</dbReference>
<evidence type="ECO:0000256" key="6">
    <source>
        <dbReference type="ARBA" id="ARBA00022737"/>
    </source>
</evidence>
<gene>
    <name evidence="10" type="ORF">V5N11_007565</name>
</gene>
<evidence type="ECO:0000256" key="9">
    <source>
        <dbReference type="RuleBase" id="RU910715"/>
    </source>
</evidence>
<feature type="transmembrane region" description="Helical" evidence="9">
    <location>
        <begin position="15"/>
        <end position="35"/>
    </location>
</feature>
<protein>
    <recommendedName>
        <fullName evidence="9">Bidirectional sugar transporter SWEET</fullName>
    </recommendedName>
</protein>
<comment type="function">
    <text evidence="9">Mediates both low-affinity uptake and efflux of sugar across the membrane.</text>
</comment>
<dbReference type="GO" id="GO:0012505">
    <property type="term" value="C:endomembrane system"/>
    <property type="evidence" value="ECO:0007669"/>
    <property type="project" value="UniProtKB-SubCell"/>
</dbReference>
<feature type="transmembrane region" description="Helical" evidence="9">
    <location>
        <begin position="73"/>
        <end position="96"/>
    </location>
</feature>
<evidence type="ECO:0000256" key="3">
    <source>
        <dbReference type="ARBA" id="ARBA00022448"/>
    </source>
</evidence>
<dbReference type="GO" id="GO:0051260">
    <property type="term" value="P:protein homooligomerization"/>
    <property type="evidence" value="ECO:0007669"/>
    <property type="project" value="UniProtKB-ARBA"/>
</dbReference>
<dbReference type="FunFam" id="1.20.1280.290:FF:000001">
    <property type="entry name" value="Bidirectional sugar transporter SWEET"/>
    <property type="match status" value="1"/>
</dbReference>
<accession>A0ABD0ZBG6</accession>
<dbReference type="FunFam" id="1.20.1280.290:FF:000002">
    <property type="entry name" value="Bidirectional sugar transporter SWEET"/>
    <property type="match status" value="1"/>
</dbReference>
<evidence type="ECO:0000256" key="4">
    <source>
        <dbReference type="ARBA" id="ARBA00022597"/>
    </source>
</evidence>
<evidence type="ECO:0000256" key="1">
    <source>
        <dbReference type="ARBA" id="ARBA00004127"/>
    </source>
</evidence>
<feature type="transmembrane region" description="Helical" evidence="9">
    <location>
        <begin position="103"/>
        <end position="124"/>
    </location>
</feature>
<keyword evidence="7 9" id="KW-1133">Transmembrane helix</keyword>
<dbReference type="Gene3D" id="1.20.1280.290">
    <property type="match status" value="2"/>
</dbReference>
<feature type="transmembrane region" description="Helical" evidence="9">
    <location>
        <begin position="47"/>
        <end position="67"/>
    </location>
</feature>
<keyword evidence="3 9" id="KW-0813">Transport</keyword>
<dbReference type="AlphaFoldDB" id="A0ABD0ZBG6"/>
<feature type="transmembrane region" description="Helical" evidence="9">
    <location>
        <begin position="136"/>
        <end position="155"/>
    </location>
</feature>
<evidence type="ECO:0000256" key="7">
    <source>
        <dbReference type="ARBA" id="ARBA00022989"/>
    </source>
</evidence>
<evidence type="ECO:0000313" key="11">
    <source>
        <dbReference type="Proteomes" id="UP001558713"/>
    </source>
</evidence>
<keyword evidence="6" id="KW-0677">Repeat</keyword>
<feature type="transmembrane region" description="Helical" evidence="9">
    <location>
        <begin position="167"/>
        <end position="189"/>
    </location>
</feature>
<dbReference type="InterPro" id="IPR004316">
    <property type="entry name" value="SWEET_rpt"/>
</dbReference>
<evidence type="ECO:0000256" key="8">
    <source>
        <dbReference type="ARBA" id="ARBA00023136"/>
    </source>
</evidence>
<comment type="similarity">
    <text evidence="2 9">Belongs to the SWEET sugar transporter family.</text>
</comment>
<evidence type="ECO:0000256" key="2">
    <source>
        <dbReference type="ARBA" id="ARBA00007809"/>
    </source>
</evidence>
<evidence type="ECO:0000256" key="5">
    <source>
        <dbReference type="ARBA" id="ARBA00022692"/>
    </source>
</evidence>
<keyword evidence="4 9" id="KW-0762">Sugar transport</keyword>
<dbReference type="GO" id="GO:0005886">
    <property type="term" value="C:plasma membrane"/>
    <property type="evidence" value="ECO:0007669"/>
    <property type="project" value="UniProtKB-SubCell"/>
</dbReference>
<feature type="transmembrane region" description="Helical" evidence="9">
    <location>
        <begin position="195"/>
        <end position="217"/>
    </location>
</feature>
<proteinExistence type="inferred from homology"/>
<sequence>MVSAQMNLIRNCVGLIGNFIALCLFLSPTPTFISIVKKKSVEQYSPIPYLATLINCLVWVLYGLPMVHPKSTLVVTINGTGILIEVVFITIFFVYCRVPKQRLVIAIVITIQAIFMGVLSLLVFTLQHTTTKRTMSVGLVCCVFNVMMYASPLSVMKMVIKTKSVEFMPFWLSLAGFLNAGVWTIYAVIPFDPYIAVPNGIGCVFGLAQLILYGAYYKSTKRIMAERKQQSGSIGVVALSRAVANTEAEKIENLNQQRNEV</sequence>
<keyword evidence="11" id="KW-1185">Reference proteome</keyword>
<keyword evidence="5 9" id="KW-0812">Transmembrane</keyword>
<evidence type="ECO:0000313" key="10">
    <source>
        <dbReference type="EMBL" id="KAL1191873.1"/>
    </source>
</evidence>
<comment type="caution">
    <text evidence="10">The sequence shown here is derived from an EMBL/GenBank/DDBJ whole genome shotgun (WGS) entry which is preliminary data.</text>
</comment>
<dbReference type="EMBL" id="JBANAX010000840">
    <property type="protein sequence ID" value="KAL1191873.1"/>
    <property type="molecule type" value="Genomic_DNA"/>
</dbReference>
<dbReference type="InterPro" id="IPR047664">
    <property type="entry name" value="SWEET"/>
</dbReference>
<dbReference type="PANTHER" id="PTHR10791:SF130">
    <property type="entry name" value="BIDIRECTIONAL SUGAR TRANSPORTER SWEET6-RELATED"/>
    <property type="match status" value="1"/>
</dbReference>
<keyword evidence="8 9" id="KW-0472">Membrane</keyword>
<name>A0ABD0ZBG6_CARAN</name>
<dbReference type="PANTHER" id="PTHR10791">
    <property type="entry name" value="RAG1-ACTIVATING PROTEIN 1"/>
    <property type="match status" value="1"/>
</dbReference>
<organism evidence="10 11">
    <name type="scientific">Cardamine amara subsp. amara</name>
    <dbReference type="NCBI Taxonomy" id="228776"/>
    <lineage>
        <taxon>Eukaryota</taxon>
        <taxon>Viridiplantae</taxon>
        <taxon>Streptophyta</taxon>
        <taxon>Embryophyta</taxon>
        <taxon>Tracheophyta</taxon>
        <taxon>Spermatophyta</taxon>
        <taxon>Magnoliopsida</taxon>
        <taxon>eudicotyledons</taxon>
        <taxon>Gunneridae</taxon>
        <taxon>Pentapetalae</taxon>
        <taxon>rosids</taxon>
        <taxon>malvids</taxon>
        <taxon>Brassicales</taxon>
        <taxon>Brassicaceae</taxon>
        <taxon>Cardamineae</taxon>
        <taxon>Cardamine</taxon>
    </lineage>
</organism>
<comment type="subcellular location">
    <subcellularLocation>
        <location evidence="9">Cell membrane</location>
        <topology evidence="9">Multi-pass membrane protein</topology>
    </subcellularLocation>
    <subcellularLocation>
        <location evidence="1">Endomembrane system</location>
        <topology evidence="1">Multi-pass membrane protein</topology>
    </subcellularLocation>
</comment>
<dbReference type="Proteomes" id="UP001558713">
    <property type="component" value="Unassembled WGS sequence"/>
</dbReference>